<evidence type="ECO:0000313" key="3">
    <source>
        <dbReference type="EMBL" id="SFF75522.1"/>
    </source>
</evidence>
<sequence length="162" mass="17043">MESADSDGEGEPSTRPIATAVPLGADDACIAEARHLANDFLGRARTDHGVAVSARAVDLTQLVVSELVTNALKYAPGPLWMELRIADDAVEVSVRDSARVQPLAGPVDPRRVGQHGLEIVMAVAQAFHVHLEPSGKSVTARITLADGPVGHERHADSPPGPR</sequence>
<dbReference type="Pfam" id="PF13581">
    <property type="entry name" value="HATPase_c_2"/>
    <property type="match status" value="1"/>
</dbReference>
<protein>
    <submittedName>
        <fullName evidence="3">Anti-sigma regulatory factor (Ser/Thr protein kinase)</fullName>
    </submittedName>
</protein>
<dbReference type="InterPro" id="IPR050267">
    <property type="entry name" value="Anti-sigma-factor_SerPK"/>
</dbReference>
<dbReference type="Proteomes" id="UP000181942">
    <property type="component" value="Unassembled WGS sequence"/>
</dbReference>
<keyword evidence="3" id="KW-0808">Transferase</keyword>
<gene>
    <name evidence="3" type="ORF">SAMN02787118_111320</name>
</gene>
<dbReference type="PANTHER" id="PTHR35526:SF3">
    <property type="entry name" value="ANTI-SIGMA-F FACTOR RSBW"/>
    <property type="match status" value="1"/>
</dbReference>
<name>A0A1I2L839_9ACTN</name>
<dbReference type="AlphaFoldDB" id="A0A1I2L839"/>
<accession>A0A1I2L839</accession>
<keyword evidence="1" id="KW-0723">Serine/threonine-protein kinase</keyword>
<dbReference type="EMBL" id="FONR01000011">
    <property type="protein sequence ID" value="SFF75522.1"/>
    <property type="molecule type" value="Genomic_DNA"/>
</dbReference>
<dbReference type="PANTHER" id="PTHR35526">
    <property type="entry name" value="ANTI-SIGMA-F FACTOR RSBW-RELATED"/>
    <property type="match status" value="1"/>
</dbReference>
<dbReference type="InterPro" id="IPR036890">
    <property type="entry name" value="HATPase_C_sf"/>
</dbReference>
<evidence type="ECO:0000256" key="1">
    <source>
        <dbReference type="ARBA" id="ARBA00022527"/>
    </source>
</evidence>
<organism evidence="3 4">
    <name type="scientific">Streptomyces mirabilis</name>
    <dbReference type="NCBI Taxonomy" id="68239"/>
    <lineage>
        <taxon>Bacteria</taxon>
        <taxon>Bacillati</taxon>
        <taxon>Actinomycetota</taxon>
        <taxon>Actinomycetes</taxon>
        <taxon>Kitasatosporales</taxon>
        <taxon>Streptomycetaceae</taxon>
        <taxon>Streptomyces</taxon>
    </lineage>
</organism>
<evidence type="ECO:0000259" key="2">
    <source>
        <dbReference type="Pfam" id="PF13581"/>
    </source>
</evidence>
<dbReference type="RefSeq" id="WP_075030127.1">
    <property type="nucleotide sequence ID" value="NZ_FONR01000011.1"/>
</dbReference>
<reference evidence="3 4" key="1">
    <citation type="submission" date="2016-10" db="EMBL/GenBank/DDBJ databases">
        <authorList>
            <person name="de Groot N.N."/>
        </authorList>
    </citation>
    <scope>NUCLEOTIDE SEQUENCE [LARGE SCALE GENOMIC DNA]</scope>
    <source>
        <strain evidence="3 4">OK461</strain>
    </source>
</reference>
<dbReference type="InterPro" id="IPR003594">
    <property type="entry name" value="HATPase_dom"/>
</dbReference>
<evidence type="ECO:0000313" key="4">
    <source>
        <dbReference type="Proteomes" id="UP000181942"/>
    </source>
</evidence>
<dbReference type="CDD" id="cd16936">
    <property type="entry name" value="HATPase_RsbW-like"/>
    <property type="match status" value="1"/>
</dbReference>
<dbReference type="GO" id="GO:0004674">
    <property type="term" value="F:protein serine/threonine kinase activity"/>
    <property type="evidence" value="ECO:0007669"/>
    <property type="project" value="UniProtKB-KW"/>
</dbReference>
<dbReference type="OrthoDB" id="4304137at2"/>
<dbReference type="SUPFAM" id="SSF55874">
    <property type="entry name" value="ATPase domain of HSP90 chaperone/DNA topoisomerase II/histidine kinase"/>
    <property type="match status" value="1"/>
</dbReference>
<dbReference type="Gene3D" id="3.30.565.10">
    <property type="entry name" value="Histidine kinase-like ATPase, C-terminal domain"/>
    <property type="match status" value="1"/>
</dbReference>
<feature type="domain" description="Histidine kinase/HSP90-like ATPase" evidence="2">
    <location>
        <begin position="27"/>
        <end position="141"/>
    </location>
</feature>
<keyword evidence="3" id="KW-0418">Kinase</keyword>
<proteinExistence type="predicted"/>